<keyword evidence="2" id="KW-1185">Reference proteome</keyword>
<accession>A0A098EPZ0</accession>
<dbReference type="AlphaFoldDB" id="A0A098EPZ0"/>
<dbReference type="Pfam" id="PF14070">
    <property type="entry name" value="YjfB_motility"/>
    <property type="match status" value="1"/>
</dbReference>
<organism evidence="1 2">
    <name type="scientific">Planococcus massiliensis</name>
    <dbReference type="NCBI Taxonomy" id="1499687"/>
    <lineage>
        <taxon>Bacteria</taxon>
        <taxon>Bacillati</taxon>
        <taxon>Bacillota</taxon>
        <taxon>Bacilli</taxon>
        <taxon>Bacillales</taxon>
        <taxon>Caryophanaceae</taxon>
        <taxon>Planococcus</taxon>
    </lineage>
</organism>
<proteinExistence type="predicted"/>
<evidence type="ECO:0008006" key="3">
    <source>
        <dbReference type="Google" id="ProtNLM"/>
    </source>
</evidence>
<protein>
    <recommendedName>
        <fullName evidence="3">Motility protein</fullName>
    </recommendedName>
</protein>
<dbReference type="STRING" id="1499687.BN1080_03382"/>
<dbReference type="InterPro" id="IPR025906">
    <property type="entry name" value="YjfB_motility"/>
</dbReference>
<evidence type="ECO:0000313" key="1">
    <source>
        <dbReference type="EMBL" id="CEG24359.1"/>
    </source>
</evidence>
<evidence type="ECO:0000313" key="2">
    <source>
        <dbReference type="Proteomes" id="UP000043699"/>
    </source>
</evidence>
<gene>
    <name evidence="1" type="ORF">BN1080_03382</name>
</gene>
<reference evidence="1 2" key="1">
    <citation type="submission" date="2014-09" db="EMBL/GenBank/DDBJ databases">
        <authorList>
            <person name="Urmite Genomes Urmite Genomes"/>
        </authorList>
    </citation>
    <scope>NUCLEOTIDE SEQUENCE [LARGE SCALE GENOMIC DNA]</scope>
    <source>
        <strain evidence="1 2">ES2</strain>
    </source>
</reference>
<name>A0A098EPZ0_9BACL</name>
<dbReference type="EMBL" id="CCXS01000001">
    <property type="protein sequence ID" value="CEG24359.1"/>
    <property type="molecule type" value="Genomic_DNA"/>
</dbReference>
<dbReference type="Proteomes" id="UP000043699">
    <property type="component" value="Unassembled WGS sequence"/>
</dbReference>
<sequence length="58" mass="6205">MDIAALSMALSQMNVRQEASISVMKKSMDQAEVNGESVVKMLEQSVQPHLGGSVDLKG</sequence>
<dbReference type="OrthoDB" id="1924973at2"/>
<dbReference type="RefSeq" id="WP_110925677.1">
    <property type="nucleotide sequence ID" value="NZ_CCXS01000001.1"/>
</dbReference>